<sequence>MQAVTVGWHGEPGGLQRLTKAYRAISNRQRGGTAPGGERCEGIGGQCTLSQIADPIGVPAGGEGLPAPGVDRRQDAESRPACGPGKHLERRDGDKFGA</sequence>
<evidence type="ECO:0000256" key="1">
    <source>
        <dbReference type="SAM" id="MobiDB-lite"/>
    </source>
</evidence>
<dbReference type="EMBL" id="CAFBLQ010000113">
    <property type="protein sequence ID" value="CAB4876984.1"/>
    <property type="molecule type" value="Genomic_DNA"/>
</dbReference>
<proteinExistence type="predicted"/>
<protein>
    <submittedName>
        <fullName evidence="2">Unannotated protein</fullName>
    </submittedName>
</protein>
<accession>A0A6J7E844</accession>
<name>A0A6J7E844_9ZZZZ</name>
<organism evidence="2">
    <name type="scientific">freshwater metagenome</name>
    <dbReference type="NCBI Taxonomy" id="449393"/>
    <lineage>
        <taxon>unclassified sequences</taxon>
        <taxon>metagenomes</taxon>
        <taxon>ecological metagenomes</taxon>
    </lineage>
</organism>
<evidence type="ECO:0000313" key="2">
    <source>
        <dbReference type="EMBL" id="CAB4876984.1"/>
    </source>
</evidence>
<feature type="compositionally biased region" description="Basic and acidic residues" evidence="1">
    <location>
        <begin position="86"/>
        <end position="98"/>
    </location>
</feature>
<gene>
    <name evidence="2" type="ORF">UFOPK3423_01054</name>
</gene>
<feature type="region of interest" description="Disordered" evidence="1">
    <location>
        <begin position="54"/>
        <end position="98"/>
    </location>
</feature>
<reference evidence="2" key="1">
    <citation type="submission" date="2020-05" db="EMBL/GenBank/DDBJ databases">
        <authorList>
            <person name="Chiriac C."/>
            <person name="Salcher M."/>
            <person name="Ghai R."/>
            <person name="Kavagutti S V."/>
        </authorList>
    </citation>
    <scope>NUCLEOTIDE SEQUENCE</scope>
</reference>
<dbReference type="AlphaFoldDB" id="A0A6J7E844"/>